<evidence type="ECO:0000313" key="4">
    <source>
        <dbReference type="Proteomes" id="UP000751190"/>
    </source>
</evidence>
<dbReference type="EMBL" id="JAGTXO010000070">
    <property type="protein sequence ID" value="KAG8457415.1"/>
    <property type="molecule type" value="Genomic_DNA"/>
</dbReference>
<keyword evidence="4" id="KW-1185">Reference proteome</keyword>
<organism evidence="3 4">
    <name type="scientific">Diacronema lutheri</name>
    <name type="common">Unicellular marine alga</name>
    <name type="synonym">Monochrysis lutheri</name>
    <dbReference type="NCBI Taxonomy" id="2081491"/>
    <lineage>
        <taxon>Eukaryota</taxon>
        <taxon>Haptista</taxon>
        <taxon>Haptophyta</taxon>
        <taxon>Pavlovophyceae</taxon>
        <taxon>Pavlovales</taxon>
        <taxon>Pavlovaceae</taxon>
        <taxon>Diacronema</taxon>
    </lineage>
</organism>
<feature type="transmembrane region" description="Helical" evidence="1">
    <location>
        <begin position="83"/>
        <end position="110"/>
    </location>
</feature>
<evidence type="ECO:0000256" key="2">
    <source>
        <dbReference type="SAM" id="SignalP"/>
    </source>
</evidence>
<protein>
    <submittedName>
        <fullName evidence="3">Uncharacterized protein</fullName>
    </submittedName>
</protein>
<keyword evidence="1" id="KW-1133">Transmembrane helix</keyword>
<comment type="caution">
    <text evidence="3">The sequence shown here is derived from an EMBL/GenBank/DDBJ whole genome shotgun (WGS) entry which is preliminary data.</text>
</comment>
<keyword evidence="2" id="KW-0732">Signal</keyword>
<feature type="signal peptide" evidence="2">
    <location>
        <begin position="1"/>
        <end position="22"/>
    </location>
</feature>
<evidence type="ECO:0000256" key="1">
    <source>
        <dbReference type="SAM" id="Phobius"/>
    </source>
</evidence>
<proteinExistence type="predicted"/>
<gene>
    <name evidence="3" type="ORF">KFE25_011270</name>
</gene>
<keyword evidence="1" id="KW-0472">Membrane</keyword>
<sequence>MAAIVLAALVALGAIRAPPVACQAPAVLWRPFAAAARAAAAPRAALCMRDGEARGGRGLTDASRRKFELLEAQSRREPTNRTAVLIVASGLIAGLGGALAFAAANGYLAAPTLMR</sequence>
<dbReference type="AlphaFoldDB" id="A0A8J6C4L1"/>
<dbReference type="Proteomes" id="UP000751190">
    <property type="component" value="Unassembled WGS sequence"/>
</dbReference>
<evidence type="ECO:0000313" key="3">
    <source>
        <dbReference type="EMBL" id="KAG8457415.1"/>
    </source>
</evidence>
<name>A0A8J6C4L1_DIALT</name>
<feature type="chain" id="PRO_5035226703" evidence="2">
    <location>
        <begin position="23"/>
        <end position="115"/>
    </location>
</feature>
<accession>A0A8J6C4L1</accession>
<keyword evidence="1" id="KW-0812">Transmembrane</keyword>
<reference evidence="3" key="1">
    <citation type="submission" date="2021-05" db="EMBL/GenBank/DDBJ databases">
        <title>The genome of the haptophyte Pavlova lutheri (Diacronema luteri, Pavlovales) - a model for lipid biosynthesis in eukaryotic algae.</title>
        <authorList>
            <person name="Hulatt C.J."/>
            <person name="Posewitz M.C."/>
        </authorList>
    </citation>
    <scope>NUCLEOTIDE SEQUENCE</scope>
    <source>
        <strain evidence="3">NIVA-4/92</strain>
    </source>
</reference>